<organism evidence="1 2">
    <name type="scientific">Smallanthus sonchifolius</name>
    <dbReference type="NCBI Taxonomy" id="185202"/>
    <lineage>
        <taxon>Eukaryota</taxon>
        <taxon>Viridiplantae</taxon>
        <taxon>Streptophyta</taxon>
        <taxon>Embryophyta</taxon>
        <taxon>Tracheophyta</taxon>
        <taxon>Spermatophyta</taxon>
        <taxon>Magnoliopsida</taxon>
        <taxon>eudicotyledons</taxon>
        <taxon>Gunneridae</taxon>
        <taxon>Pentapetalae</taxon>
        <taxon>asterids</taxon>
        <taxon>campanulids</taxon>
        <taxon>Asterales</taxon>
        <taxon>Asteraceae</taxon>
        <taxon>Asteroideae</taxon>
        <taxon>Heliantheae alliance</taxon>
        <taxon>Millerieae</taxon>
        <taxon>Smallanthus</taxon>
    </lineage>
</organism>
<gene>
    <name evidence="1" type="ORF">L1987_83266</name>
</gene>
<evidence type="ECO:0000313" key="2">
    <source>
        <dbReference type="Proteomes" id="UP001056120"/>
    </source>
</evidence>
<accession>A0ACB8YCE3</accession>
<dbReference type="EMBL" id="CM042045">
    <property type="protein sequence ID" value="KAI3682904.1"/>
    <property type="molecule type" value="Genomic_DNA"/>
</dbReference>
<keyword evidence="2" id="KW-1185">Reference proteome</keyword>
<reference evidence="2" key="1">
    <citation type="journal article" date="2022" name="Mol. Ecol. Resour.">
        <title>The genomes of chicory, endive, great burdock and yacon provide insights into Asteraceae palaeo-polyploidization history and plant inulin production.</title>
        <authorList>
            <person name="Fan W."/>
            <person name="Wang S."/>
            <person name="Wang H."/>
            <person name="Wang A."/>
            <person name="Jiang F."/>
            <person name="Liu H."/>
            <person name="Zhao H."/>
            <person name="Xu D."/>
            <person name="Zhang Y."/>
        </authorList>
    </citation>
    <scope>NUCLEOTIDE SEQUENCE [LARGE SCALE GENOMIC DNA]</scope>
    <source>
        <strain evidence="2">cv. Yunnan</strain>
    </source>
</reference>
<dbReference type="Proteomes" id="UP001056120">
    <property type="component" value="Linkage Group LG28"/>
</dbReference>
<evidence type="ECO:0000313" key="1">
    <source>
        <dbReference type="EMBL" id="KAI3682904.1"/>
    </source>
</evidence>
<protein>
    <submittedName>
        <fullName evidence="1">Uncharacterized protein</fullName>
    </submittedName>
</protein>
<sequence length="87" mass="10337">MKADLLMSEFVKKEINFTSQKLMPDDFVNLYLFDTNLDLPVTIHSTHFGDWNVMIEKTKHRYFKSQAWENVIKDISIDFGHILLFEP</sequence>
<name>A0ACB8YCE3_9ASTR</name>
<proteinExistence type="predicted"/>
<comment type="caution">
    <text evidence="1">The sequence shown here is derived from an EMBL/GenBank/DDBJ whole genome shotgun (WGS) entry which is preliminary data.</text>
</comment>
<reference evidence="1 2" key="2">
    <citation type="journal article" date="2022" name="Mol. Ecol. Resour.">
        <title>The genomes of chicory, endive, great burdock and yacon provide insights into Asteraceae paleo-polyploidization history and plant inulin production.</title>
        <authorList>
            <person name="Fan W."/>
            <person name="Wang S."/>
            <person name="Wang H."/>
            <person name="Wang A."/>
            <person name="Jiang F."/>
            <person name="Liu H."/>
            <person name="Zhao H."/>
            <person name="Xu D."/>
            <person name="Zhang Y."/>
        </authorList>
    </citation>
    <scope>NUCLEOTIDE SEQUENCE [LARGE SCALE GENOMIC DNA]</scope>
    <source>
        <strain evidence="2">cv. Yunnan</strain>
        <tissue evidence="1">Leaves</tissue>
    </source>
</reference>